<dbReference type="InterPro" id="IPR016032">
    <property type="entry name" value="Sig_transdc_resp-reg_C-effctor"/>
</dbReference>
<organism evidence="4 5">
    <name type="scientific">Sanguibacter biliveldensis</name>
    <dbReference type="NCBI Taxonomy" id="3030830"/>
    <lineage>
        <taxon>Bacteria</taxon>
        <taxon>Bacillati</taxon>
        <taxon>Actinomycetota</taxon>
        <taxon>Actinomycetes</taxon>
        <taxon>Micrococcales</taxon>
        <taxon>Sanguibacteraceae</taxon>
        <taxon>Sanguibacter</taxon>
    </lineage>
</organism>
<dbReference type="GO" id="GO:0003677">
    <property type="term" value="F:DNA binding"/>
    <property type="evidence" value="ECO:0007669"/>
    <property type="project" value="InterPro"/>
</dbReference>
<dbReference type="InterPro" id="IPR041664">
    <property type="entry name" value="AAA_16"/>
</dbReference>
<dbReference type="PROSITE" id="PS50043">
    <property type="entry name" value="HTH_LUXR_2"/>
    <property type="match status" value="1"/>
</dbReference>
<protein>
    <submittedName>
        <fullName evidence="4">LuxR C-terminal-related transcriptional regulator</fullName>
    </submittedName>
</protein>
<evidence type="ECO:0000313" key="5">
    <source>
        <dbReference type="Proteomes" id="UP001304340"/>
    </source>
</evidence>
<dbReference type="SUPFAM" id="SSF52540">
    <property type="entry name" value="P-loop containing nucleoside triphosphate hydrolases"/>
    <property type="match status" value="1"/>
</dbReference>
<dbReference type="RefSeq" id="WP_319155676.1">
    <property type="nucleotide sequence ID" value="NZ_CP138359.1"/>
</dbReference>
<dbReference type="CDD" id="cd06170">
    <property type="entry name" value="LuxR_C_like"/>
    <property type="match status" value="1"/>
</dbReference>
<dbReference type="PANTHER" id="PTHR16305:SF28">
    <property type="entry name" value="GUANYLATE CYCLASE DOMAIN-CONTAINING PROTEIN"/>
    <property type="match status" value="1"/>
</dbReference>
<dbReference type="SMART" id="SM00421">
    <property type="entry name" value="HTH_LUXR"/>
    <property type="match status" value="1"/>
</dbReference>
<dbReference type="GO" id="GO:0006355">
    <property type="term" value="P:regulation of DNA-templated transcription"/>
    <property type="evidence" value="ECO:0007669"/>
    <property type="project" value="InterPro"/>
</dbReference>
<reference evidence="5" key="1">
    <citation type="submission" date="2023-11" db="EMBL/GenBank/DDBJ databases">
        <authorList>
            <person name="Helweg L.P."/>
            <person name="Kiel A."/>
            <person name="Hitz F."/>
            <person name="Ruckert-Reed C."/>
            <person name="Busche T."/>
            <person name="Kaltschmidt B."/>
            <person name="Kaltschmidt C."/>
        </authorList>
    </citation>
    <scope>NUCLEOTIDE SEQUENCE [LARGE SCALE GENOMIC DNA]</scope>
    <source>
        <strain evidence="5">4.1</strain>
    </source>
</reference>
<dbReference type="GO" id="GO:0005524">
    <property type="term" value="F:ATP binding"/>
    <property type="evidence" value="ECO:0007669"/>
    <property type="project" value="UniProtKB-KW"/>
</dbReference>
<keyword evidence="5" id="KW-1185">Reference proteome</keyword>
<dbReference type="PRINTS" id="PR00038">
    <property type="entry name" value="HTHLUXR"/>
</dbReference>
<dbReference type="Pfam" id="PF13191">
    <property type="entry name" value="AAA_16"/>
    <property type="match status" value="1"/>
</dbReference>
<accession>A0AAF1BX34</accession>
<keyword evidence="2" id="KW-0067">ATP-binding</keyword>
<dbReference type="InterPro" id="IPR027417">
    <property type="entry name" value="P-loop_NTPase"/>
</dbReference>
<dbReference type="AlphaFoldDB" id="A0AAF1BX34"/>
<dbReference type="InterPro" id="IPR000792">
    <property type="entry name" value="Tscrpt_reg_LuxR_C"/>
</dbReference>
<dbReference type="KEGG" id="sbil:SANBI_002605"/>
<sequence>MTTPVLATGWTHTPSTSRLDLTAAAIRRTPLARDDEGAQLEAAVVAGRSVFLCGEPGVGKTRLLDGFTQSDAFYAVAPPAPGSRRAATETTGSPVWVSVGANRADSDVPLGALLAVLPDIDVPVAAGVGVVRRVVLDALRAMSAGRRVVVRLDDAHLLDDLSARVLAGLARQDEIQLVATMRGHRASQSPWLEMWRDGAVDRIDLRGATKPQVEGWLRKALAGPVSERVLHHVWEATRGNPLLLVETTVEAFVDGTVRRDGDVWVWSGEAPVSDRLSHLVEHDLAGLSTVERHALRLVATSGTVDRDSLERLVPAAAVDHLVAEGLVSSQRQGGAGAGSRAAYLGCAIVYGQVLRATTSTSRRRLDLELLRGVQDDLQQQSGSVLVDSVDTALACGVHETPDRVLGALQGALMSGRCESAVRIATNALRVSEPRDPHRLRLLHGRALAWYYLDQSARAKRDLDELLDDVVRTELPLDDRAAILADVSDIVIGIEQHQHGDDAEALAEVERLGAQLSGLFDGDLPARVALRLQVARITVLASALRFDECRDECAAVLEGPAAYSPDVLPLVPLLLLDLTQRGRLFAAQALAQRFYGVAQAHSDTRPWSVAEIFSVGYFTVVGLGEVALAESIVAALDEPDVPFNVDPTATRLLRGGVAALRGRWSHARDEIHAANGQLAISDVIGLSAMSLVSEAVMALASGDTSGGRELLERAKHVPSRLYGSYTAAEIRLVRLDASSWLREPTFADEALELAGWAAARDLARVELDAVHRAVFALYGDGRVARAGELVERARALASRVDGRRAQALAAHAEAMASGDPQLMLVASHELGQCGVWLPPTQRSVTLTRREQQIAGLAAGGLSSREIAERLVLSVRTVDSHLSRVFAKAGVKNRRELGAALRGSL</sequence>
<dbReference type="Proteomes" id="UP001304340">
    <property type="component" value="Chromosome"/>
</dbReference>
<dbReference type="PROSITE" id="PS00622">
    <property type="entry name" value="HTH_LUXR_1"/>
    <property type="match status" value="1"/>
</dbReference>
<keyword evidence="1" id="KW-0547">Nucleotide-binding</keyword>
<dbReference type="GO" id="GO:0004016">
    <property type="term" value="F:adenylate cyclase activity"/>
    <property type="evidence" value="ECO:0007669"/>
    <property type="project" value="TreeGrafter"/>
</dbReference>
<evidence type="ECO:0000313" key="4">
    <source>
        <dbReference type="EMBL" id="WPF81316.1"/>
    </source>
</evidence>
<dbReference type="Gene3D" id="1.10.10.10">
    <property type="entry name" value="Winged helix-like DNA-binding domain superfamily/Winged helix DNA-binding domain"/>
    <property type="match status" value="1"/>
</dbReference>
<feature type="domain" description="HTH luxR-type" evidence="3">
    <location>
        <begin position="838"/>
        <end position="903"/>
    </location>
</feature>
<dbReference type="GO" id="GO:0005737">
    <property type="term" value="C:cytoplasm"/>
    <property type="evidence" value="ECO:0007669"/>
    <property type="project" value="TreeGrafter"/>
</dbReference>
<evidence type="ECO:0000256" key="1">
    <source>
        <dbReference type="ARBA" id="ARBA00022741"/>
    </source>
</evidence>
<dbReference type="EMBL" id="CP138359">
    <property type="protein sequence ID" value="WPF81316.1"/>
    <property type="molecule type" value="Genomic_DNA"/>
</dbReference>
<proteinExistence type="predicted"/>
<dbReference type="SUPFAM" id="SSF46894">
    <property type="entry name" value="C-terminal effector domain of the bipartite response regulators"/>
    <property type="match status" value="1"/>
</dbReference>
<dbReference type="InterPro" id="IPR036388">
    <property type="entry name" value="WH-like_DNA-bd_sf"/>
</dbReference>
<evidence type="ECO:0000259" key="3">
    <source>
        <dbReference type="PROSITE" id="PS50043"/>
    </source>
</evidence>
<dbReference type="PANTHER" id="PTHR16305">
    <property type="entry name" value="TESTICULAR SOLUBLE ADENYLYL CYCLASE"/>
    <property type="match status" value="1"/>
</dbReference>
<gene>
    <name evidence="4" type="ORF">SANBI_002605</name>
</gene>
<name>A0AAF1BX34_9MICO</name>
<dbReference type="Pfam" id="PF00196">
    <property type="entry name" value="GerE"/>
    <property type="match status" value="1"/>
</dbReference>
<evidence type="ECO:0000256" key="2">
    <source>
        <dbReference type="ARBA" id="ARBA00022840"/>
    </source>
</evidence>